<evidence type="ECO:0000259" key="1">
    <source>
        <dbReference type="Pfam" id="PF14258"/>
    </source>
</evidence>
<proteinExistence type="predicted"/>
<evidence type="ECO:0000313" key="3">
    <source>
        <dbReference type="Proteomes" id="UP001257060"/>
    </source>
</evidence>
<dbReference type="Proteomes" id="UP001257060">
    <property type="component" value="Unassembled WGS sequence"/>
</dbReference>
<dbReference type="InterPro" id="IPR025646">
    <property type="entry name" value="DUF4350"/>
</dbReference>
<gene>
    <name evidence="2" type="ORF">NDI76_16265</name>
</gene>
<organism evidence="2 3">
    <name type="scientific">Halogeometricum salsisoli</name>
    <dbReference type="NCBI Taxonomy" id="2950536"/>
    <lineage>
        <taxon>Archaea</taxon>
        <taxon>Methanobacteriati</taxon>
        <taxon>Methanobacteriota</taxon>
        <taxon>Stenosarchaea group</taxon>
        <taxon>Halobacteria</taxon>
        <taxon>Halobacteriales</taxon>
        <taxon>Haloferacaceae</taxon>
        <taxon>Halogeometricum</taxon>
    </lineage>
</organism>
<dbReference type="RefSeq" id="WP_310925198.1">
    <property type="nucleotide sequence ID" value="NZ_JAMQOP010000003.1"/>
</dbReference>
<protein>
    <submittedName>
        <fullName evidence="2">DUF4350 domain-containing protein</fullName>
    </submittedName>
</protein>
<reference evidence="2 3" key="1">
    <citation type="submission" date="2022-06" db="EMBL/GenBank/DDBJ databases">
        <title>Halogeometricum sp. a new haloarchaeum isolate from saline soil.</title>
        <authorList>
            <person name="Strakova D."/>
            <person name="Galisteo C."/>
            <person name="Sanchez-Porro C."/>
            <person name="Ventosa A."/>
        </authorList>
    </citation>
    <scope>NUCLEOTIDE SEQUENCE [LARGE SCALE GENOMIC DNA]</scope>
    <source>
        <strain evidence="2 3">S1BR25-6</strain>
    </source>
</reference>
<feature type="domain" description="DUF4350" evidence="1">
    <location>
        <begin position="39"/>
        <end position="242"/>
    </location>
</feature>
<name>A0ABU2GHJ4_9EURY</name>
<dbReference type="InterPro" id="IPR029062">
    <property type="entry name" value="Class_I_gatase-like"/>
</dbReference>
<dbReference type="EMBL" id="JAMQOP010000003">
    <property type="protein sequence ID" value="MDS0300302.1"/>
    <property type="molecule type" value="Genomic_DNA"/>
</dbReference>
<evidence type="ECO:0000313" key="2">
    <source>
        <dbReference type="EMBL" id="MDS0300302.1"/>
    </source>
</evidence>
<dbReference type="Gene3D" id="3.40.50.880">
    <property type="match status" value="1"/>
</dbReference>
<keyword evidence="3" id="KW-1185">Reference proteome</keyword>
<dbReference type="SUPFAM" id="SSF52317">
    <property type="entry name" value="Class I glutamine amidotransferase-like"/>
    <property type="match status" value="1"/>
</dbReference>
<comment type="caution">
    <text evidence="2">The sequence shown here is derived from an EMBL/GenBank/DDBJ whole genome shotgun (WGS) entry which is preliminary data.</text>
</comment>
<sequence length="300" mass="32054">MVRIPDVDLPRLLLVGLALSMLVSVGAVASTSSSAFSVSNSAWEGTSSLQQQASAVDADSTIVTNTTEYARVDPTSSVAVILSPTRPYTPAETERVREFVRSGGTLVVAEDFGPHTNPLLDAVGARTRIDGRPLRDERQYYRSPDIVVATEVSEHPLTGEVSQLTLNHGTALRPNGSRVLVNSSPFAYLDTNRNGSLDSAESIDTYPVVTLEAVGDGRVVVVSDPSVFINAMLDRPGNEQFARLIFSGHETVLLDYSHRSGLPPLTAAAAAVRQSNALRAVVGFASIGLVAFVYNRSRDE</sequence>
<dbReference type="Pfam" id="PF14258">
    <property type="entry name" value="DUF4350"/>
    <property type="match status" value="1"/>
</dbReference>
<accession>A0ABU2GHJ4</accession>